<reference evidence="1" key="1">
    <citation type="submission" date="2020-08" db="EMBL/GenBank/DDBJ databases">
        <title>Multicomponent nature underlies the extraordinary mechanical properties of spider dragline silk.</title>
        <authorList>
            <person name="Kono N."/>
            <person name="Nakamura H."/>
            <person name="Mori M."/>
            <person name="Yoshida Y."/>
            <person name="Ohtoshi R."/>
            <person name="Malay A.D."/>
            <person name="Moran D.A.P."/>
            <person name="Tomita M."/>
            <person name="Numata K."/>
            <person name="Arakawa K."/>
        </authorList>
    </citation>
    <scope>NUCLEOTIDE SEQUENCE</scope>
</reference>
<proteinExistence type="predicted"/>
<dbReference type="AlphaFoldDB" id="A0A8X6NZL2"/>
<protein>
    <submittedName>
        <fullName evidence="1">Uncharacterized protein</fullName>
    </submittedName>
</protein>
<comment type="caution">
    <text evidence="1">The sequence shown here is derived from an EMBL/GenBank/DDBJ whole genome shotgun (WGS) entry which is preliminary data.</text>
</comment>
<evidence type="ECO:0000313" key="2">
    <source>
        <dbReference type="Proteomes" id="UP000887013"/>
    </source>
</evidence>
<gene>
    <name evidence="1" type="ORF">NPIL_572931</name>
</gene>
<sequence length="91" mass="10231">MIAGNVYMGHEQRLLSFYMEGTEKTFKFKAQRDTVLRLIQQILPLEVQGNETHVTERDMVGEESYSAKVAIVVAIFDGIMLTKYTSGGSVI</sequence>
<accession>A0A8X6NZL2</accession>
<keyword evidence="2" id="KW-1185">Reference proteome</keyword>
<dbReference type="EMBL" id="BMAW01064144">
    <property type="protein sequence ID" value="GFT43591.1"/>
    <property type="molecule type" value="Genomic_DNA"/>
</dbReference>
<dbReference type="Proteomes" id="UP000887013">
    <property type="component" value="Unassembled WGS sequence"/>
</dbReference>
<evidence type="ECO:0000313" key="1">
    <source>
        <dbReference type="EMBL" id="GFT43591.1"/>
    </source>
</evidence>
<name>A0A8X6NZL2_NEPPI</name>
<organism evidence="1 2">
    <name type="scientific">Nephila pilipes</name>
    <name type="common">Giant wood spider</name>
    <name type="synonym">Nephila maculata</name>
    <dbReference type="NCBI Taxonomy" id="299642"/>
    <lineage>
        <taxon>Eukaryota</taxon>
        <taxon>Metazoa</taxon>
        <taxon>Ecdysozoa</taxon>
        <taxon>Arthropoda</taxon>
        <taxon>Chelicerata</taxon>
        <taxon>Arachnida</taxon>
        <taxon>Araneae</taxon>
        <taxon>Araneomorphae</taxon>
        <taxon>Entelegynae</taxon>
        <taxon>Araneoidea</taxon>
        <taxon>Nephilidae</taxon>
        <taxon>Nephila</taxon>
    </lineage>
</organism>